<comment type="caution">
    <text evidence="2">The sequence shown here is derived from an EMBL/GenBank/DDBJ whole genome shotgun (WGS) entry which is preliminary data.</text>
</comment>
<evidence type="ECO:0000313" key="2">
    <source>
        <dbReference type="EMBL" id="TRM67480.1"/>
    </source>
</evidence>
<accession>A0A550CRS8</accession>
<evidence type="ECO:0000256" key="1">
    <source>
        <dbReference type="SAM" id="MobiDB-lite"/>
    </source>
</evidence>
<dbReference type="EMBL" id="VDMD01000002">
    <property type="protein sequence ID" value="TRM67480.1"/>
    <property type="molecule type" value="Genomic_DNA"/>
</dbReference>
<gene>
    <name evidence="2" type="ORF">BD626DRAFT_478927</name>
</gene>
<proteinExistence type="predicted"/>
<reference evidence="2 3" key="1">
    <citation type="journal article" date="2019" name="New Phytol.">
        <title>Comparative genomics reveals unique wood-decay strategies and fruiting body development in the Schizophyllaceae.</title>
        <authorList>
            <person name="Almasi E."/>
            <person name="Sahu N."/>
            <person name="Krizsan K."/>
            <person name="Balint B."/>
            <person name="Kovacs G.M."/>
            <person name="Kiss B."/>
            <person name="Cseklye J."/>
            <person name="Drula E."/>
            <person name="Henrissat B."/>
            <person name="Nagy I."/>
            <person name="Chovatia M."/>
            <person name="Adam C."/>
            <person name="LaButti K."/>
            <person name="Lipzen A."/>
            <person name="Riley R."/>
            <person name="Grigoriev I.V."/>
            <person name="Nagy L.G."/>
        </authorList>
    </citation>
    <scope>NUCLEOTIDE SEQUENCE [LARGE SCALE GENOMIC DNA]</scope>
    <source>
        <strain evidence="2 3">NL-1724</strain>
    </source>
</reference>
<feature type="region of interest" description="Disordered" evidence="1">
    <location>
        <begin position="34"/>
        <end position="63"/>
    </location>
</feature>
<dbReference type="OrthoDB" id="2909737at2759"/>
<sequence length="243" mass="25998">MPVSSSTMNSSSLRDRRHVALVVKTSKDVLEARGRNTTRRRLGHSRTPTATRAPIASGSLPSPATTPAPLYHAHELMPYLYIGLHDLESSSTRIPGPYVDGPAPTHVVKVVRAAERGATLHTDADLDVHILTVRVPERSTHVSRAQRGLIADFLALALPYHSAACPPPTPVRGHVADAARVVVCAPRGKSAVGSVDPAPAHLVLSAVAAYVASISGNPERVVRPQIVEDAETPEVWRKAWMAM</sequence>
<keyword evidence="3" id="KW-1185">Reference proteome</keyword>
<dbReference type="Proteomes" id="UP000320762">
    <property type="component" value="Unassembled WGS sequence"/>
</dbReference>
<dbReference type="AlphaFoldDB" id="A0A550CRS8"/>
<protein>
    <submittedName>
        <fullName evidence="2">Uncharacterized protein</fullName>
    </submittedName>
</protein>
<name>A0A550CRS8_9AGAR</name>
<evidence type="ECO:0000313" key="3">
    <source>
        <dbReference type="Proteomes" id="UP000320762"/>
    </source>
</evidence>
<organism evidence="2 3">
    <name type="scientific">Schizophyllum amplum</name>
    <dbReference type="NCBI Taxonomy" id="97359"/>
    <lineage>
        <taxon>Eukaryota</taxon>
        <taxon>Fungi</taxon>
        <taxon>Dikarya</taxon>
        <taxon>Basidiomycota</taxon>
        <taxon>Agaricomycotina</taxon>
        <taxon>Agaricomycetes</taxon>
        <taxon>Agaricomycetidae</taxon>
        <taxon>Agaricales</taxon>
        <taxon>Schizophyllaceae</taxon>
        <taxon>Schizophyllum</taxon>
    </lineage>
</organism>